<reference evidence="5 6" key="1">
    <citation type="submission" date="2018-11" db="EMBL/GenBank/DDBJ databases">
        <title>Genomic Encyclopedia of Type Strains, Phase IV (KMG-IV): sequencing the most valuable type-strain genomes for metagenomic binning, comparative biology and taxonomic classification.</title>
        <authorList>
            <person name="Goeker M."/>
        </authorList>
    </citation>
    <scope>NUCLEOTIDE SEQUENCE [LARGE SCALE GENOMIC DNA]</scope>
    <source>
        <strain evidence="5 6">DSM 104731</strain>
    </source>
</reference>
<feature type="signal peptide" evidence="4">
    <location>
        <begin position="1"/>
        <end position="25"/>
    </location>
</feature>
<dbReference type="NCBIfam" id="NF037995">
    <property type="entry name" value="TRAP_S1"/>
    <property type="match status" value="1"/>
</dbReference>
<dbReference type="EMBL" id="RKQK01000001">
    <property type="protein sequence ID" value="RPE71728.1"/>
    <property type="molecule type" value="Genomic_DNA"/>
</dbReference>
<dbReference type="GO" id="GO:0042597">
    <property type="term" value="C:periplasmic space"/>
    <property type="evidence" value="ECO:0007669"/>
    <property type="project" value="UniProtKB-SubCell"/>
</dbReference>
<keyword evidence="6" id="KW-1185">Reference proteome</keyword>
<feature type="chain" id="PRO_5018118946" evidence="4">
    <location>
        <begin position="26"/>
        <end position="349"/>
    </location>
</feature>
<organism evidence="5 6">
    <name type="scientific">Pacificibacter maritimus</name>
    <dbReference type="NCBI Taxonomy" id="762213"/>
    <lineage>
        <taxon>Bacteria</taxon>
        <taxon>Pseudomonadati</taxon>
        <taxon>Pseudomonadota</taxon>
        <taxon>Alphaproteobacteria</taxon>
        <taxon>Rhodobacterales</taxon>
        <taxon>Roseobacteraceae</taxon>
        <taxon>Pacificibacter</taxon>
    </lineage>
</organism>
<evidence type="ECO:0000313" key="6">
    <source>
        <dbReference type="Proteomes" id="UP000269689"/>
    </source>
</evidence>
<dbReference type="Proteomes" id="UP000269689">
    <property type="component" value="Unassembled WGS sequence"/>
</dbReference>
<name>A0A3N4UNX6_9RHOB</name>
<dbReference type="InterPro" id="IPR038404">
    <property type="entry name" value="TRAP_DctP_sf"/>
</dbReference>
<dbReference type="Gene3D" id="3.40.190.170">
    <property type="entry name" value="Bacterial extracellular solute-binding protein, family 7"/>
    <property type="match status" value="1"/>
</dbReference>
<proteinExistence type="predicted"/>
<dbReference type="GO" id="GO:0055085">
    <property type="term" value="P:transmembrane transport"/>
    <property type="evidence" value="ECO:0007669"/>
    <property type="project" value="InterPro"/>
</dbReference>
<evidence type="ECO:0000256" key="1">
    <source>
        <dbReference type="ARBA" id="ARBA00004418"/>
    </source>
</evidence>
<gene>
    <name evidence="5" type="ORF">EDD53_0855</name>
</gene>
<dbReference type="CDD" id="cd13665">
    <property type="entry name" value="PBP2_TRAP_Dctp3_4"/>
    <property type="match status" value="1"/>
</dbReference>
<keyword evidence="2 4" id="KW-0732">Signal</keyword>
<sequence length="349" mass="37315">MNLLSKIYTTAAMTIALGAPVTLNAQEVTLSFHQFQPDGSILAKNVFTPWIENVEAASDGRIKIEMSSGSAAAGNPAQLIGLAEDGTVDIAMSLTGYTPGRFIRSEVFELPFMMQGTVATSLAFQQLIEEDFQNNEYSTMHVLAGFVHSPGQIHTKDPVTSLDDIAGKDLRAPTRIIGNLLTELGANAVSMPLPLTGKGLSDGTINGTVTPWEQVRTTKGIVENVGHHTEFEGNESFYTATLVVVMNKAKYDAMPDDLKAILDAQSGMALSRLAATELQKGDAAGRALAVETGNPIYTIPTSDIAKWKSATTPVQITWADEAAISGIEGWGLLDYAREVIRETAIDNPS</sequence>
<dbReference type="PANTHER" id="PTHR33376">
    <property type="match status" value="1"/>
</dbReference>
<dbReference type="AlphaFoldDB" id="A0A3N4UNX6"/>
<dbReference type="PANTHER" id="PTHR33376:SF15">
    <property type="entry name" value="BLL6794 PROTEIN"/>
    <property type="match status" value="1"/>
</dbReference>
<dbReference type="InterPro" id="IPR018389">
    <property type="entry name" value="DctP_fam"/>
</dbReference>
<protein>
    <submittedName>
        <fullName evidence="5">TRAP-type C4-dicarboxylate transport system substrate-binding protein</fullName>
    </submittedName>
</protein>
<accession>A0A3N4UNX6</accession>
<dbReference type="RefSeq" id="WP_123791919.1">
    <property type="nucleotide sequence ID" value="NZ_RKQK01000001.1"/>
</dbReference>
<keyword evidence="3" id="KW-0574">Periplasm</keyword>
<comment type="caution">
    <text evidence="5">The sequence shown here is derived from an EMBL/GenBank/DDBJ whole genome shotgun (WGS) entry which is preliminary data.</text>
</comment>
<dbReference type="OrthoDB" id="7822595at2"/>
<dbReference type="Pfam" id="PF03480">
    <property type="entry name" value="DctP"/>
    <property type="match status" value="1"/>
</dbReference>
<comment type="subcellular location">
    <subcellularLocation>
        <location evidence="1">Periplasm</location>
    </subcellularLocation>
</comment>
<evidence type="ECO:0000256" key="4">
    <source>
        <dbReference type="SAM" id="SignalP"/>
    </source>
</evidence>
<evidence type="ECO:0000256" key="3">
    <source>
        <dbReference type="ARBA" id="ARBA00022764"/>
    </source>
</evidence>
<evidence type="ECO:0000313" key="5">
    <source>
        <dbReference type="EMBL" id="RPE71728.1"/>
    </source>
</evidence>
<evidence type="ECO:0000256" key="2">
    <source>
        <dbReference type="ARBA" id="ARBA00022729"/>
    </source>
</evidence>